<dbReference type="RefSeq" id="XP_018152188.1">
    <property type="nucleotide sequence ID" value="XM_018307771.1"/>
</dbReference>
<sequence length="173" mass="18644">MVEILCFKQAGAPPSAGGNHGAILLEWRGEGTNALPDSGQSMAKSATVHGEKKKKKKKKQHTSMRSSTQSSFLQLVVPSYMQLELAASQRRLNLFGVHPHLLRGGEGETEKQAQDVGQINITAASPHPSRPMDSVTAHLTTRPDAFTQTCIPPPLMQLLHHGMSQEPTLPGPA</sequence>
<dbReference type="GeneID" id="28871878"/>
<name>A0A1B7XVA6_COLHI</name>
<evidence type="ECO:0000313" key="2">
    <source>
        <dbReference type="EMBL" id="OBR03670.1"/>
    </source>
</evidence>
<feature type="region of interest" description="Disordered" evidence="1">
    <location>
        <begin position="34"/>
        <end position="68"/>
    </location>
</feature>
<proteinExistence type="predicted"/>
<dbReference type="VEuPathDB" id="FungiDB:CH63R_12797"/>
<organism evidence="2 3">
    <name type="scientific">Colletotrichum higginsianum (strain IMI 349063)</name>
    <name type="common">Crucifer anthracnose fungus</name>
    <dbReference type="NCBI Taxonomy" id="759273"/>
    <lineage>
        <taxon>Eukaryota</taxon>
        <taxon>Fungi</taxon>
        <taxon>Dikarya</taxon>
        <taxon>Ascomycota</taxon>
        <taxon>Pezizomycotina</taxon>
        <taxon>Sordariomycetes</taxon>
        <taxon>Hypocreomycetidae</taxon>
        <taxon>Glomerellales</taxon>
        <taxon>Glomerellaceae</taxon>
        <taxon>Colletotrichum</taxon>
        <taxon>Colletotrichum destructivum species complex</taxon>
    </lineage>
</organism>
<protein>
    <submittedName>
        <fullName evidence="2">Uncharacterized protein</fullName>
    </submittedName>
</protein>
<dbReference type="EMBL" id="LTAN01000009">
    <property type="protein sequence ID" value="OBR03670.1"/>
    <property type="molecule type" value="Genomic_DNA"/>
</dbReference>
<feature type="compositionally biased region" description="Basic residues" evidence="1">
    <location>
        <begin position="51"/>
        <end position="62"/>
    </location>
</feature>
<evidence type="ECO:0000256" key="1">
    <source>
        <dbReference type="SAM" id="MobiDB-lite"/>
    </source>
</evidence>
<evidence type="ECO:0000313" key="3">
    <source>
        <dbReference type="Proteomes" id="UP000092177"/>
    </source>
</evidence>
<gene>
    <name evidence="2" type="ORF">CH63R_12797</name>
</gene>
<accession>A0A1B7XVA6</accession>
<dbReference type="KEGG" id="chig:CH63R_12797"/>
<dbReference type="AlphaFoldDB" id="A0A1B7XVA6"/>
<comment type="caution">
    <text evidence="2">The sequence shown here is derived from an EMBL/GenBank/DDBJ whole genome shotgun (WGS) entry which is preliminary data.</text>
</comment>
<keyword evidence="3" id="KW-1185">Reference proteome</keyword>
<reference evidence="3" key="1">
    <citation type="journal article" date="2017" name="BMC Genomics">
        <title>Gapless genome assembly of Colletotrichum higginsianum reveals chromosome structure and association of transposable elements with secondary metabolite gene clusters.</title>
        <authorList>
            <person name="Dallery J.-F."/>
            <person name="Lapalu N."/>
            <person name="Zampounis A."/>
            <person name="Pigne S."/>
            <person name="Luyten I."/>
            <person name="Amselem J."/>
            <person name="Wittenberg A.H.J."/>
            <person name="Zhou S."/>
            <person name="de Queiroz M.V."/>
            <person name="Robin G.P."/>
            <person name="Auger A."/>
            <person name="Hainaut M."/>
            <person name="Henrissat B."/>
            <person name="Kim K.-T."/>
            <person name="Lee Y.-H."/>
            <person name="Lespinet O."/>
            <person name="Schwartz D.C."/>
            <person name="Thon M.R."/>
            <person name="O'Connell R.J."/>
        </authorList>
    </citation>
    <scope>NUCLEOTIDE SEQUENCE [LARGE SCALE GENOMIC DNA]</scope>
    <source>
        <strain evidence="3">IMI 349063</strain>
    </source>
</reference>
<dbReference type="Proteomes" id="UP000092177">
    <property type="component" value="Chromosome 9"/>
</dbReference>